<dbReference type="Gene3D" id="2.60.40.1650">
    <property type="entry name" value="Porin MspA (Ig-like beta-sandwich domain)"/>
    <property type="match status" value="1"/>
</dbReference>
<feature type="signal peptide" evidence="2">
    <location>
        <begin position="1"/>
        <end position="33"/>
    </location>
</feature>
<dbReference type="AlphaFoldDB" id="A0A9X3D0S7"/>
<reference evidence="3" key="1">
    <citation type="submission" date="2022-10" db="EMBL/GenBank/DDBJ databases">
        <title>WGS of marine actinomycetes from Thailand.</title>
        <authorList>
            <person name="Thawai C."/>
        </authorList>
    </citation>
    <scope>NUCLEOTIDE SEQUENCE</scope>
    <source>
        <strain evidence="3">SW21</strain>
    </source>
</reference>
<dbReference type="PROSITE" id="PS51318">
    <property type="entry name" value="TAT"/>
    <property type="match status" value="1"/>
</dbReference>
<keyword evidence="1 2" id="KW-0732">Signal</keyword>
<accession>A0A9X3D0S7</accession>
<dbReference type="RefSeq" id="WP_266059773.1">
    <property type="nucleotide sequence ID" value="NZ_JAPKFM010000001.1"/>
</dbReference>
<evidence type="ECO:0000256" key="1">
    <source>
        <dbReference type="ARBA" id="ARBA00022729"/>
    </source>
</evidence>
<sequence>MKNIITRRAAAAAGVAGVAVMGVTSLGAGGAAAAPVPNTTITKTLVDGTPVTIQLFGQNANITQPLIPFPTTREVWVSGKVRVTVGGEAEGGTVSAGYIVGCQVSVGLGAEGGVTGGAEATPNTDGGVDVAPDGAGTAGASISLGPGEAGYVPIVQEADSDDDAVNSYTFTGNRGGVAYSQEKFGVTGCGGYAEAKAKIKVTVSTDSVKGVITLYGQPFSLG</sequence>
<keyword evidence="4" id="KW-1185">Reference proteome</keyword>
<comment type="caution">
    <text evidence="3">The sequence shown here is derived from an EMBL/GenBank/DDBJ whole genome shotgun (WGS) entry which is preliminary data.</text>
</comment>
<evidence type="ECO:0000313" key="3">
    <source>
        <dbReference type="EMBL" id="MCX2962733.1"/>
    </source>
</evidence>
<dbReference type="SUPFAM" id="SSF56959">
    <property type="entry name" value="Leukocidin-like"/>
    <property type="match status" value="1"/>
</dbReference>
<feature type="chain" id="PRO_5040772018" evidence="2">
    <location>
        <begin position="34"/>
        <end position="222"/>
    </location>
</feature>
<evidence type="ECO:0000313" key="4">
    <source>
        <dbReference type="Proteomes" id="UP001143347"/>
    </source>
</evidence>
<evidence type="ECO:0000256" key="2">
    <source>
        <dbReference type="SAM" id="SignalP"/>
    </source>
</evidence>
<dbReference type="EMBL" id="JAPKFM010000001">
    <property type="protein sequence ID" value="MCX2962733.1"/>
    <property type="molecule type" value="Genomic_DNA"/>
</dbReference>
<proteinExistence type="predicted"/>
<name>A0A9X3D0S7_9ACTN</name>
<dbReference type="InterPro" id="IPR036435">
    <property type="entry name" value="Leukocidin/porin_MspA_sf"/>
</dbReference>
<dbReference type="Proteomes" id="UP001143347">
    <property type="component" value="Unassembled WGS sequence"/>
</dbReference>
<dbReference type="InterPro" id="IPR015286">
    <property type="entry name" value="Porin_fam_mycobact-type"/>
</dbReference>
<dbReference type="Pfam" id="PF09203">
    <property type="entry name" value="MspA"/>
    <property type="match status" value="1"/>
</dbReference>
<organism evidence="3 4">
    <name type="scientific">Gordonia aquimaris</name>
    <dbReference type="NCBI Taxonomy" id="2984863"/>
    <lineage>
        <taxon>Bacteria</taxon>
        <taxon>Bacillati</taxon>
        <taxon>Actinomycetota</taxon>
        <taxon>Actinomycetes</taxon>
        <taxon>Mycobacteriales</taxon>
        <taxon>Gordoniaceae</taxon>
        <taxon>Gordonia</taxon>
    </lineage>
</organism>
<protein>
    <submittedName>
        <fullName evidence="3">MspA family porin</fullName>
    </submittedName>
</protein>
<dbReference type="InterPro" id="IPR006311">
    <property type="entry name" value="TAT_signal"/>
</dbReference>
<gene>
    <name evidence="3" type="ORF">OSB52_01355</name>
</gene>